<dbReference type="EMBL" id="NBAG03000210">
    <property type="protein sequence ID" value="PNI87427.1"/>
    <property type="molecule type" value="Genomic_DNA"/>
</dbReference>
<dbReference type="GO" id="GO:0003700">
    <property type="term" value="F:DNA-binding transcription factor activity"/>
    <property type="evidence" value="ECO:0007669"/>
    <property type="project" value="InterPro"/>
</dbReference>
<dbReference type="Pfam" id="PF06546">
    <property type="entry name" value="Vert_HS_TF"/>
    <property type="match status" value="1"/>
</dbReference>
<evidence type="ECO:0000256" key="1">
    <source>
        <dbReference type="ARBA" id="ARBA00023015"/>
    </source>
</evidence>
<dbReference type="InterPro" id="IPR010542">
    <property type="entry name" value="Vert_HSTF_C"/>
</dbReference>
<keyword evidence="1" id="KW-0805">Transcription regulation</keyword>
<protein>
    <submittedName>
        <fullName evidence="6">HSF2 isoform 3</fullName>
    </submittedName>
</protein>
<feature type="non-terminal residue" evidence="6">
    <location>
        <position position="1"/>
    </location>
</feature>
<dbReference type="GO" id="GO:0003677">
    <property type="term" value="F:DNA binding"/>
    <property type="evidence" value="ECO:0007669"/>
    <property type="project" value="InterPro"/>
</dbReference>
<keyword evidence="3" id="KW-0804">Transcription</keyword>
<evidence type="ECO:0000256" key="2">
    <source>
        <dbReference type="ARBA" id="ARBA00023016"/>
    </source>
</evidence>
<organism evidence="6 7">
    <name type="scientific">Pan troglodytes</name>
    <name type="common">Chimpanzee</name>
    <dbReference type="NCBI Taxonomy" id="9598"/>
    <lineage>
        <taxon>Eukaryota</taxon>
        <taxon>Metazoa</taxon>
        <taxon>Chordata</taxon>
        <taxon>Craniata</taxon>
        <taxon>Vertebrata</taxon>
        <taxon>Euteleostomi</taxon>
        <taxon>Mammalia</taxon>
        <taxon>Eutheria</taxon>
        <taxon>Euarchontoglires</taxon>
        <taxon>Primates</taxon>
        <taxon>Haplorrhini</taxon>
        <taxon>Catarrhini</taxon>
        <taxon>Hominidae</taxon>
        <taxon>Pan</taxon>
    </lineage>
</organism>
<feature type="compositionally biased region" description="Polar residues" evidence="4">
    <location>
        <begin position="97"/>
        <end position="108"/>
    </location>
</feature>
<evidence type="ECO:0000313" key="6">
    <source>
        <dbReference type="EMBL" id="PNI87427.1"/>
    </source>
</evidence>
<keyword evidence="2" id="KW-0346">Stress response</keyword>
<dbReference type="AlphaFoldDB" id="A0A2J8PTU4"/>
<proteinExistence type="predicted"/>
<feature type="region of interest" description="Disordered" evidence="4">
    <location>
        <begin position="71"/>
        <end position="108"/>
    </location>
</feature>
<evidence type="ECO:0000256" key="3">
    <source>
        <dbReference type="ARBA" id="ARBA00023163"/>
    </source>
</evidence>
<evidence type="ECO:0000259" key="5">
    <source>
        <dbReference type="Pfam" id="PF06546"/>
    </source>
</evidence>
<feature type="non-terminal residue" evidence="6">
    <location>
        <position position="214"/>
    </location>
</feature>
<feature type="compositionally biased region" description="Low complexity" evidence="4">
    <location>
        <begin position="82"/>
        <end position="96"/>
    </location>
</feature>
<dbReference type="Proteomes" id="UP000236370">
    <property type="component" value="Unassembled WGS sequence"/>
</dbReference>
<reference evidence="6 7" key="1">
    <citation type="submission" date="2017-12" db="EMBL/GenBank/DDBJ databases">
        <title>High-resolution comparative analysis of great ape genomes.</title>
        <authorList>
            <person name="Pollen A."/>
            <person name="Hastie A."/>
            <person name="Hormozdiari F."/>
            <person name="Dougherty M."/>
            <person name="Liu R."/>
            <person name="Chaisson M."/>
            <person name="Hoppe E."/>
            <person name="Hill C."/>
            <person name="Pang A."/>
            <person name="Hillier L."/>
            <person name="Baker C."/>
            <person name="Armstrong J."/>
            <person name="Shendure J."/>
            <person name="Paten B."/>
            <person name="Wilson R."/>
            <person name="Chao H."/>
            <person name="Schneider V."/>
            <person name="Ventura M."/>
            <person name="Kronenberg Z."/>
            <person name="Murali S."/>
            <person name="Gordon D."/>
            <person name="Cantsilieris S."/>
            <person name="Munson K."/>
            <person name="Nelson B."/>
            <person name="Raja A."/>
            <person name="Underwood J."/>
            <person name="Diekhans M."/>
            <person name="Fiddes I."/>
            <person name="Haussler D."/>
            <person name="Eichler E."/>
        </authorList>
    </citation>
    <scope>NUCLEOTIDE SEQUENCE [LARGE SCALE GENOMIC DNA]</scope>
    <source>
        <strain evidence="6">Yerkes chimp pedigree #C0471</strain>
    </source>
</reference>
<accession>A0A2J8PTU4</accession>
<gene>
    <name evidence="6" type="ORF">CK820_G0000387</name>
</gene>
<evidence type="ECO:0000256" key="4">
    <source>
        <dbReference type="SAM" id="MobiDB-lite"/>
    </source>
</evidence>
<comment type="caution">
    <text evidence="6">The sequence shown here is derived from an EMBL/GenBank/DDBJ whole genome shotgun (WGS) entry which is preliminary data.</text>
</comment>
<name>A0A2J8PTU4_PANTR</name>
<feature type="domain" description="Vertebrate heat shock transcription factor C-terminal" evidence="5">
    <location>
        <begin position="1"/>
        <end position="214"/>
    </location>
</feature>
<evidence type="ECO:0000313" key="7">
    <source>
        <dbReference type="Proteomes" id="UP000236370"/>
    </source>
</evidence>
<sequence length="214" mass="23417">HSRTEGLKPRERISDDIIIYDVTDDNADEENIPVIPETNEDVISDPSNCSQYPDIVIVEDDNEDEYAPVIQSGEQNEPARESLSSGSDGSSPLMSSAVQLNGSSSLTSEDPVTMMDSILNDNINLLGKVELLDYLDSIDCSLEDFQAMLSGRQFSIDPDLLVDSENKGLETTKNNVVQPVSEEGRKSKSKPDKQLIQYTAFPLLAFLDGNPASS</sequence>